<dbReference type="GO" id="GO:0004888">
    <property type="term" value="F:transmembrane signaling receptor activity"/>
    <property type="evidence" value="ECO:0007669"/>
    <property type="project" value="InterPro"/>
</dbReference>
<evidence type="ECO:0000259" key="12">
    <source>
        <dbReference type="PROSITE" id="PS50111"/>
    </source>
</evidence>
<dbReference type="SMART" id="SM00086">
    <property type="entry name" value="PAC"/>
    <property type="match status" value="1"/>
</dbReference>
<evidence type="ECO:0000256" key="8">
    <source>
        <dbReference type="ARBA" id="ARBA00023136"/>
    </source>
</evidence>
<evidence type="ECO:0000256" key="10">
    <source>
        <dbReference type="PROSITE-ProRule" id="PRU00284"/>
    </source>
</evidence>
<dbReference type="PANTHER" id="PTHR43531:SF7">
    <property type="entry name" value="AEROTAXIS RECEPTOR"/>
    <property type="match status" value="1"/>
</dbReference>
<dbReference type="CDD" id="cd00130">
    <property type="entry name" value="PAS"/>
    <property type="match status" value="1"/>
</dbReference>
<dbReference type="InterPro" id="IPR013655">
    <property type="entry name" value="PAS_fold_3"/>
</dbReference>
<dbReference type="SUPFAM" id="SSF58104">
    <property type="entry name" value="Methyl-accepting chemotaxis protein (MCP) signaling domain"/>
    <property type="match status" value="1"/>
</dbReference>
<evidence type="ECO:0000256" key="3">
    <source>
        <dbReference type="ARBA" id="ARBA00022481"/>
    </source>
</evidence>
<dbReference type="InterPro" id="IPR000014">
    <property type="entry name" value="PAS"/>
</dbReference>
<dbReference type="Pfam" id="PF00015">
    <property type="entry name" value="MCPsignal"/>
    <property type="match status" value="1"/>
</dbReference>
<dbReference type="InterPro" id="IPR051310">
    <property type="entry name" value="MCP_chemotaxis"/>
</dbReference>
<keyword evidence="6 11" id="KW-0812">Transmembrane</keyword>
<dbReference type="GO" id="GO:0052131">
    <property type="term" value="P:positive aerotaxis"/>
    <property type="evidence" value="ECO:0007669"/>
    <property type="project" value="UniProtKB-ARBA"/>
</dbReference>
<feature type="domain" description="PAS" evidence="13">
    <location>
        <begin position="25"/>
        <end position="60"/>
    </location>
</feature>
<dbReference type="FunFam" id="1.10.287.950:FF:000001">
    <property type="entry name" value="Methyl-accepting chemotaxis sensory transducer"/>
    <property type="match status" value="1"/>
</dbReference>
<feature type="transmembrane region" description="Helical" evidence="11">
    <location>
        <begin position="171"/>
        <end position="187"/>
    </location>
</feature>
<dbReference type="SUPFAM" id="SSF55785">
    <property type="entry name" value="PYP-like sensor domain (PAS domain)"/>
    <property type="match status" value="1"/>
</dbReference>
<keyword evidence="4" id="KW-0145">Chemotaxis</keyword>
<dbReference type="FunFam" id="3.30.450.20:FF:000046">
    <property type="entry name" value="Aerotaxis sensor receptor"/>
    <property type="match status" value="1"/>
</dbReference>
<comment type="subcellular location">
    <subcellularLocation>
        <location evidence="1">Cell inner membrane</location>
        <topology evidence="1">Multi-pass membrane protein</topology>
    </subcellularLocation>
</comment>
<evidence type="ECO:0000313" key="14">
    <source>
        <dbReference type="EMBL" id="PZP30392.1"/>
    </source>
</evidence>
<dbReference type="EMBL" id="QFOD01000014">
    <property type="protein sequence ID" value="PZP30392.1"/>
    <property type="molecule type" value="Genomic_DNA"/>
</dbReference>
<comment type="similarity">
    <text evidence="9">Belongs to the methyl-accepting chemotaxis (MCP) protein family.</text>
</comment>
<gene>
    <name evidence="14" type="ORF">DI603_14800</name>
</gene>
<evidence type="ECO:0000259" key="13">
    <source>
        <dbReference type="PROSITE" id="PS50112"/>
    </source>
</evidence>
<keyword evidence="2" id="KW-1003">Cell membrane</keyword>
<proteinExistence type="inferred from homology"/>
<sequence length="512" mass="55163">MRLNHPITQRELEVPDGTKLVSTTDEQGRITHCNAAFVSISGYDYAELLGQPHSIVRHPDMPAAAFKDMWATIGRGRPWSGVVKNRAKNGDHYWVLANVTPVVRNGRNVGYISVRQKPTRQQVAEADALYADMRDHREGQTHFRLHAGGIRRVGWRDWPNMVFRLSLTQRMAVALTLWMALALGIVTASGAPWLLAAVLLGGAAGLLAWFHRSITQPLERCTDLTARIAGCNLQGDIGYDTRHPIGQLIRNVRLVNLNMQAIVDDVRAEVDAMTGAASEIAAGSQDLAVRSEQQSANVERTASAMEQITSVVQQTAATARRVEETSEGARGRANEGGRSVHDLVSTMRAIDGASGRVADVIQVIEGIAFQTNLLSLNAAVEAARAGEHGKGFAVVASEVRALANRCADATKEIRGLINASTQEVAQGSHHVSAAAEVIGKIVHSVEDVSSLVQEITRAAHEQSGGVSEVNQAISEIEQTTQQNAALAQQTAAASECLQSRAGTLTRSVQIFR</sequence>
<dbReference type="Gene3D" id="1.10.287.950">
    <property type="entry name" value="Methyl-accepting chemotaxis protein"/>
    <property type="match status" value="1"/>
</dbReference>
<keyword evidence="5" id="KW-0997">Cell inner membrane</keyword>
<dbReference type="GO" id="GO:0007165">
    <property type="term" value="P:signal transduction"/>
    <property type="evidence" value="ECO:0007669"/>
    <property type="project" value="UniProtKB-KW"/>
</dbReference>
<accession>A0A2W5FHD9</accession>
<dbReference type="NCBIfam" id="TIGR00229">
    <property type="entry name" value="sensory_box"/>
    <property type="match status" value="1"/>
</dbReference>
<feature type="domain" description="Methyl-accepting transducer" evidence="12">
    <location>
        <begin position="269"/>
        <end position="498"/>
    </location>
</feature>
<protein>
    <submittedName>
        <fullName evidence="14">Chemotaxis protein</fullName>
    </submittedName>
</protein>
<dbReference type="PROSITE" id="PS50112">
    <property type="entry name" value="PAS"/>
    <property type="match status" value="1"/>
</dbReference>
<evidence type="ECO:0000256" key="1">
    <source>
        <dbReference type="ARBA" id="ARBA00004429"/>
    </source>
</evidence>
<dbReference type="GO" id="GO:0005886">
    <property type="term" value="C:plasma membrane"/>
    <property type="evidence" value="ECO:0007669"/>
    <property type="project" value="UniProtKB-SubCell"/>
</dbReference>
<dbReference type="SMART" id="SM00283">
    <property type="entry name" value="MA"/>
    <property type="match status" value="1"/>
</dbReference>
<evidence type="ECO:0000313" key="15">
    <source>
        <dbReference type="Proteomes" id="UP000249633"/>
    </source>
</evidence>
<evidence type="ECO:0000256" key="2">
    <source>
        <dbReference type="ARBA" id="ARBA00022475"/>
    </source>
</evidence>
<dbReference type="Pfam" id="PF08447">
    <property type="entry name" value="PAS_3"/>
    <property type="match status" value="1"/>
</dbReference>
<evidence type="ECO:0000256" key="6">
    <source>
        <dbReference type="ARBA" id="ARBA00022692"/>
    </source>
</evidence>
<comment type="caution">
    <text evidence="14">The sequence shown here is derived from an EMBL/GenBank/DDBJ whole genome shotgun (WGS) entry which is preliminary data.</text>
</comment>
<name>A0A2W5FHD9_9BURK</name>
<keyword evidence="7 11" id="KW-1133">Transmembrane helix</keyword>
<dbReference type="InterPro" id="IPR001610">
    <property type="entry name" value="PAC"/>
</dbReference>
<evidence type="ECO:0000256" key="9">
    <source>
        <dbReference type="ARBA" id="ARBA00029447"/>
    </source>
</evidence>
<dbReference type="AlphaFoldDB" id="A0A2W5FHD9"/>
<dbReference type="CDD" id="cd11386">
    <property type="entry name" value="MCP_signal"/>
    <property type="match status" value="1"/>
</dbReference>
<evidence type="ECO:0000256" key="7">
    <source>
        <dbReference type="ARBA" id="ARBA00022989"/>
    </source>
</evidence>
<keyword evidence="8 11" id="KW-0472">Membrane</keyword>
<organism evidence="14 15">
    <name type="scientific">Roseateles depolymerans</name>
    <dbReference type="NCBI Taxonomy" id="76731"/>
    <lineage>
        <taxon>Bacteria</taxon>
        <taxon>Pseudomonadati</taxon>
        <taxon>Pseudomonadota</taxon>
        <taxon>Betaproteobacteria</taxon>
        <taxon>Burkholderiales</taxon>
        <taxon>Sphaerotilaceae</taxon>
        <taxon>Roseateles</taxon>
    </lineage>
</organism>
<reference evidence="14 15" key="1">
    <citation type="submission" date="2017-08" db="EMBL/GenBank/DDBJ databases">
        <title>Infants hospitalized years apart are colonized by the same room-sourced microbial strains.</title>
        <authorList>
            <person name="Brooks B."/>
            <person name="Olm M.R."/>
            <person name="Firek B.A."/>
            <person name="Baker R."/>
            <person name="Thomas B.C."/>
            <person name="Morowitz M.J."/>
            <person name="Banfield J.F."/>
        </authorList>
    </citation>
    <scope>NUCLEOTIDE SEQUENCE [LARGE SCALE GENOMIC DNA]</scope>
    <source>
        <strain evidence="14">S2_012_000_R2_81</strain>
    </source>
</reference>
<dbReference type="InterPro" id="IPR035965">
    <property type="entry name" value="PAS-like_dom_sf"/>
</dbReference>
<dbReference type="Gene3D" id="3.30.450.20">
    <property type="entry name" value="PAS domain"/>
    <property type="match status" value="1"/>
</dbReference>
<dbReference type="PROSITE" id="PS50111">
    <property type="entry name" value="CHEMOTAXIS_TRANSDUC_2"/>
    <property type="match status" value="1"/>
</dbReference>
<dbReference type="Proteomes" id="UP000249633">
    <property type="component" value="Unassembled WGS sequence"/>
</dbReference>
<evidence type="ECO:0000256" key="5">
    <source>
        <dbReference type="ARBA" id="ARBA00022519"/>
    </source>
</evidence>
<dbReference type="PRINTS" id="PR00260">
    <property type="entry name" value="CHEMTRNSDUCR"/>
</dbReference>
<evidence type="ECO:0000256" key="4">
    <source>
        <dbReference type="ARBA" id="ARBA00022500"/>
    </source>
</evidence>
<dbReference type="PANTHER" id="PTHR43531">
    <property type="entry name" value="PROTEIN ICFG"/>
    <property type="match status" value="1"/>
</dbReference>
<dbReference type="InterPro" id="IPR004089">
    <property type="entry name" value="MCPsignal_dom"/>
</dbReference>
<dbReference type="InterPro" id="IPR003660">
    <property type="entry name" value="HAMP_dom"/>
</dbReference>
<evidence type="ECO:0000256" key="11">
    <source>
        <dbReference type="SAM" id="Phobius"/>
    </source>
</evidence>
<dbReference type="InterPro" id="IPR004090">
    <property type="entry name" value="Chemotax_Me-accpt_rcpt"/>
</dbReference>
<keyword evidence="3" id="KW-0488">Methylation</keyword>
<keyword evidence="10" id="KW-0807">Transducer</keyword>
<dbReference type="Pfam" id="PF00672">
    <property type="entry name" value="HAMP"/>
    <property type="match status" value="1"/>
</dbReference>